<name>A0A132NNT9_GIAIN</name>
<dbReference type="VEuPathDB" id="GiardiaDB:QR46_4361"/>
<reference evidence="2 3" key="1">
    <citation type="journal article" date="2015" name="Mol. Biochem. Parasitol.">
        <title>Identification of polymorphic genes for use in assemblage B genotyping assays through comparative genomics of multiple assemblage B Giardia duodenalis isolates.</title>
        <authorList>
            <person name="Wielinga C."/>
            <person name="Thompson R.C."/>
            <person name="Monis P."/>
            <person name="Ryan U."/>
        </authorList>
    </citation>
    <scope>NUCLEOTIDE SEQUENCE [LARGE SCALE GENOMIC DNA]</scope>
    <source>
        <strain evidence="2 3">BAH15c1</strain>
    </source>
</reference>
<evidence type="ECO:0000256" key="1">
    <source>
        <dbReference type="SAM" id="Coils"/>
    </source>
</evidence>
<evidence type="ECO:0000313" key="2">
    <source>
        <dbReference type="EMBL" id="KWX11678.1"/>
    </source>
</evidence>
<dbReference type="EMBL" id="JXTI01000164">
    <property type="protein sequence ID" value="KWX11678.1"/>
    <property type="molecule type" value="Genomic_DNA"/>
</dbReference>
<sequence length="256" mass="28912">MANKQTFGYEAALEHKEGEGLVHIANCLANCKWLIDLQKEFKAALDHYTKDVQKALDMSTAPHPKSLPYGETFLKDQCTSIHQTLERLSEQLETQSTSKLEEAYKDNSKELATLKTTVDKSLKERVKLDNDKHKNDAAMTTLTHKLEGMEPSGNTLKEKAKLEKRKEELIEQAAEVDKRFVDLRCQIETLDWEALQGPIKATGTAGEELNKAGLKLKTVGEEIEKKRHTNDAQDNLKSFLNTLVTAEKDRSRMTIA</sequence>
<evidence type="ECO:0000313" key="3">
    <source>
        <dbReference type="Proteomes" id="UP000070089"/>
    </source>
</evidence>
<comment type="caution">
    <text evidence="2">The sequence shown here is derived from an EMBL/GenBank/DDBJ whole genome shotgun (WGS) entry which is preliminary data.</text>
</comment>
<dbReference type="Proteomes" id="UP000070089">
    <property type="component" value="Unassembled WGS sequence"/>
</dbReference>
<accession>A0A132NNT9</accession>
<protein>
    <submittedName>
        <fullName evidence="2">Uncharacterized protein</fullName>
    </submittedName>
</protein>
<proteinExistence type="predicted"/>
<dbReference type="OrthoDB" id="10255610at2759"/>
<organism evidence="2 3">
    <name type="scientific">Giardia duodenalis assemblage B</name>
    <dbReference type="NCBI Taxonomy" id="1394984"/>
    <lineage>
        <taxon>Eukaryota</taxon>
        <taxon>Metamonada</taxon>
        <taxon>Diplomonadida</taxon>
        <taxon>Hexamitidae</taxon>
        <taxon>Giardiinae</taxon>
        <taxon>Giardia</taxon>
    </lineage>
</organism>
<gene>
    <name evidence="2" type="ORF">QR46_4361</name>
</gene>
<feature type="coiled-coil region" evidence="1">
    <location>
        <begin position="152"/>
        <end position="186"/>
    </location>
</feature>
<keyword evidence="1" id="KW-0175">Coiled coil</keyword>
<dbReference type="AlphaFoldDB" id="A0A132NNT9"/>